<evidence type="ECO:0000256" key="2">
    <source>
        <dbReference type="SAM" id="MobiDB-lite"/>
    </source>
</evidence>
<accession>A0ABT2AQT7</accession>
<feature type="compositionally biased region" description="Basic residues" evidence="2">
    <location>
        <begin position="344"/>
        <end position="355"/>
    </location>
</feature>
<comment type="caution">
    <text evidence="4">The sequence shown here is derived from an EMBL/GenBank/DDBJ whole genome shotgun (WGS) entry which is preliminary data.</text>
</comment>
<dbReference type="Pfam" id="PF11740">
    <property type="entry name" value="KfrA_N"/>
    <property type="match status" value="1"/>
</dbReference>
<dbReference type="GO" id="GO:0003677">
    <property type="term" value="F:DNA binding"/>
    <property type="evidence" value="ECO:0007669"/>
    <property type="project" value="UniProtKB-KW"/>
</dbReference>
<dbReference type="Proteomes" id="UP001206572">
    <property type="component" value="Unassembled WGS sequence"/>
</dbReference>
<evidence type="ECO:0000313" key="5">
    <source>
        <dbReference type="Proteomes" id="UP001206572"/>
    </source>
</evidence>
<name>A0ABT2AQT7_9BURK</name>
<evidence type="ECO:0000313" key="4">
    <source>
        <dbReference type="EMBL" id="MCS0598614.1"/>
    </source>
</evidence>
<feature type="region of interest" description="Disordered" evidence="2">
    <location>
        <begin position="323"/>
        <end position="355"/>
    </location>
</feature>
<protein>
    <submittedName>
        <fullName evidence="4">DNA-binding protein</fullName>
    </submittedName>
</protein>
<feature type="domain" description="KfrA N-terminal DNA-binding" evidence="3">
    <location>
        <begin position="34"/>
        <end position="142"/>
    </location>
</feature>
<dbReference type="InterPro" id="IPR021104">
    <property type="entry name" value="KfrA_DNA-bd_N"/>
</dbReference>
<keyword evidence="5" id="KW-1185">Reference proteome</keyword>
<sequence>MPEQNDLDAALQADVEKLRAEHPRTPDLYREVCIVMFFRYGVTPTANKLYQLVRKGSMSAPTEALRAFWADLRRSGKVDLGQPDLPVDLAQAAGDLVSKLWSSARTAADQSLDQFRQAAVQERDSALQDRQTVQDQLDNANRERQILTAKLETAFRENANLREEAAVSLAATAEMNARLSDARHAVSEAERRLEVTRIQHAEEIERVTARIAHAEERFAALEHRALVEIDRERTTANKLEKALESERSLSATSTQRLQSELTNARIEAAKQARDFAALEEKLKAAINERDIARDKAEQLQVAISDLTGQIAVERARAEILREQLNRRPSASARAAKPSSEGKIRTTRRAKAKPAV</sequence>
<dbReference type="EMBL" id="JANUHA010000016">
    <property type="protein sequence ID" value="MCS0598614.1"/>
    <property type="molecule type" value="Genomic_DNA"/>
</dbReference>
<dbReference type="RefSeq" id="WP_258829619.1">
    <property type="nucleotide sequence ID" value="NZ_JANUHA010000016.1"/>
</dbReference>
<evidence type="ECO:0000259" key="3">
    <source>
        <dbReference type="Pfam" id="PF11740"/>
    </source>
</evidence>
<feature type="coiled-coil region" evidence="1">
    <location>
        <begin position="123"/>
        <end position="302"/>
    </location>
</feature>
<keyword evidence="4" id="KW-0238">DNA-binding</keyword>
<keyword evidence="1" id="KW-0175">Coiled coil</keyword>
<reference evidence="4 5" key="1">
    <citation type="submission" date="2022-08" db="EMBL/GenBank/DDBJ databases">
        <title>Reclassification of Massilia species as members of the genera Telluria, Duganella, Pseudoduganella, Mokoshia gen. nov. and Zemynaea gen. nov. using orthogonal and non-orthogonal genome-based approaches.</title>
        <authorList>
            <person name="Bowman J.P."/>
        </authorList>
    </citation>
    <scope>NUCLEOTIDE SEQUENCE [LARGE SCALE GENOMIC DNA]</scope>
    <source>
        <strain evidence="4 5">JCM 31661</strain>
    </source>
</reference>
<feature type="compositionally biased region" description="Low complexity" evidence="2">
    <location>
        <begin position="326"/>
        <end position="338"/>
    </location>
</feature>
<evidence type="ECO:0000256" key="1">
    <source>
        <dbReference type="SAM" id="Coils"/>
    </source>
</evidence>
<proteinExistence type="predicted"/>
<gene>
    <name evidence="4" type="ORF">NX780_19925</name>
</gene>
<organism evidence="4 5">
    <name type="scientific">Massilia agri</name>
    <dbReference type="NCBI Taxonomy" id="1886785"/>
    <lineage>
        <taxon>Bacteria</taxon>
        <taxon>Pseudomonadati</taxon>
        <taxon>Pseudomonadota</taxon>
        <taxon>Betaproteobacteria</taxon>
        <taxon>Burkholderiales</taxon>
        <taxon>Oxalobacteraceae</taxon>
        <taxon>Telluria group</taxon>
        <taxon>Massilia</taxon>
    </lineage>
</organism>